<dbReference type="AlphaFoldDB" id="A0A699S8T7"/>
<comment type="caution">
    <text evidence="1">The sequence shown here is derived from an EMBL/GenBank/DDBJ whole genome shotgun (WGS) entry which is preliminary data.</text>
</comment>
<protein>
    <submittedName>
        <fullName evidence="1">Uncharacterized protein</fullName>
    </submittedName>
</protein>
<dbReference type="EMBL" id="BKCJ011146186">
    <property type="protein sequence ID" value="GFC93946.1"/>
    <property type="molecule type" value="Genomic_DNA"/>
</dbReference>
<accession>A0A699S8T7</accession>
<evidence type="ECO:0000313" key="1">
    <source>
        <dbReference type="EMBL" id="GFC93946.1"/>
    </source>
</evidence>
<name>A0A699S8T7_TANCI</name>
<sequence>ENPVFQPEEVLDIHRTVTEIESLVLYWWGVHNELQEPDLVQGLSLSVRTLEN</sequence>
<reference evidence="1" key="1">
    <citation type="journal article" date="2019" name="Sci. Rep.">
        <title>Draft genome of Tanacetum cinerariifolium, the natural source of mosquito coil.</title>
        <authorList>
            <person name="Yamashiro T."/>
            <person name="Shiraishi A."/>
            <person name="Satake H."/>
            <person name="Nakayama K."/>
        </authorList>
    </citation>
    <scope>NUCLEOTIDE SEQUENCE</scope>
</reference>
<organism evidence="1">
    <name type="scientific">Tanacetum cinerariifolium</name>
    <name type="common">Dalmatian daisy</name>
    <name type="synonym">Chrysanthemum cinerariifolium</name>
    <dbReference type="NCBI Taxonomy" id="118510"/>
    <lineage>
        <taxon>Eukaryota</taxon>
        <taxon>Viridiplantae</taxon>
        <taxon>Streptophyta</taxon>
        <taxon>Embryophyta</taxon>
        <taxon>Tracheophyta</taxon>
        <taxon>Spermatophyta</taxon>
        <taxon>Magnoliopsida</taxon>
        <taxon>eudicotyledons</taxon>
        <taxon>Gunneridae</taxon>
        <taxon>Pentapetalae</taxon>
        <taxon>asterids</taxon>
        <taxon>campanulids</taxon>
        <taxon>Asterales</taxon>
        <taxon>Asteraceae</taxon>
        <taxon>Asteroideae</taxon>
        <taxon>Anthemideae</taxon>
        <taxon>Anthemidinae</taxon>
        <taxon>Tanacetum</taxon>
    </lineage>
</organism>
<feature type="non-terminal residue" evidence="1">
    <location>
        <position position="1"/>
    </location>
</feature>
<proteinExistence type="predicted"/>
<gene>
    <name evidence="1" type="ORF">Tci_865916</name>
</gene>